<comment type="caution">
    <text evidence="6">The sequence shown here is derived from an EMBL/GenBank/DDBJ whole genome shotgun (WGS) entry which is preliminary data.</text>
</comment>
<dbReference type="PROSITE" id="PS00622">
    <property type="entry name" value="HTH_LUXR_1"/>
    <property type="match status" value="1"/>
</dbReference>
<dbReference type="InterPro" id="IPR058245">
    <property type="entry name" value="NreC/VraR/RcsB-like_REC"/>
</dbReference>
<dbReference type="GO" id="GO:0006355">
    <property type="term" value="P:regulation of DNA-templated transcription"/>
    <property type="evidence" value="ECO:0007669"/>
    <property type="project" value="InterPro"/>
</dbReference>
<dbReference type="GO" id="GO:0000160">
    <property type="term" value="P:phosphorelay signal transduction system"/>
    <property type="evidence" value="ECO:0007669"/>
    <property type="project" value="InterPro"/>
</dbReference>
<organism evidence="6 7">
    <name type="scientific">Pedobacter polaris</name>
    <dbReference type="NCBI Taxonomy" id="2571273"/>
    <lineage>
        <taxon>Bacteria</taxon>
        <taxon>Pseudomonadati</taxon>
        <taxon>Bacteroidota</taxon>
        <taxon>Sphingobacteriia</taxon>
        <taxon>Sphingobacteriales</taxon>
        <taxon>Sphingobacteriaceae</taxon>
        <taxon>Pedobacter</taxon>
    </lineage>
</organism>
<reference evidence="6 7" key="1">
    <citation type="submission" date="2019-04" db="EMBL/GenBank/DDBJ databases">
        <title>Pedobacter sp. RP-3-22 sp. nov., isolated from Arctic soil.</title>
        <authorList>
            <person name="Dahal R.H."/>
            <person name="Kim D.-U."/>
        </authorList>
    </citation>
    <scope>NUCLEOTIDE SEQUENCE [LARGE SCALE GENOMIC DNA]</scope>
    <source>
        <strain evidence="6 7">RP-3-22</strain>
    </source>
</reference>
<keyword evidence="7" id="KW-1185">Reference proteome</keyword>
<evidence type="ECO:0000313" key="6">
    <source>
        <dbReference type="EMBL" id="TKC05408.1"/>
    </source>
</evidence>
<dbReference type="PANTHER" id="PTHR43214:SF43">
    <property type="entry name" value="TWO-COMPONENT RESPONSE REGULATOR"/>
    <property type="match status" value="1"/>
</dbReference>
<dbReference type="SMART" id="SM00421">
    <property type="entry name" value="HTH_LUXR"/>
    <property type="match status" value="1"/>
</dbReference>
<dbReference type="InterPro" id="IPR039420">
    <property type="entry name" value="WalR-like"/>
</dbReference>
<dbReference type="OrthoDB" id="9797341at2"/>
<dbReference type="PROSITE" id="PS50110">
    <property type="entry name" value="RESPONSE_REGULATORY"/>
    <property type="match status" value="1"/>
</dbReference>
<dbReference type="Pfam" id="PF00196">
    <property type="entry name" value="GerE"/>
    <property type="match status" value="1"/>
</dbReference>
<dbReference type="InterPro" id="IPR011006">
    <property type="entry name" value="CheY-like_superfamily"/>
</dbReference>
<dbReference type="PROSITE" id="PS50043">
    <property type="entry name" value="HTH_LUXR_2"/>
    <property type="match status" value="1"/>
</dbReference>
<feature type="modified residue" description="4-aspartylphosphate" evidence="3">
    <location>
        <position position="55"/>
    </location>
</feature>
<dbReference type="Pfam" id="PF00072">
    <property type="entry name" value="Response_reg"/>
    <property type="match status" value="1"/>
</dbReference>
<evidence type="ECO:0000256" key="2">
    <source>
        <dbReference type="ARBA" id="ARBA00023125"/>
    </source>
</evidence>
<keyword evidence="2" id="KW-0238">DNA-binding</keyword>
<dbReference type="Proteomes" id="UP000309488">
    <property type="component" value="Unassembled WGS sequence"/>
</dbReference>
<dbReference type="PANTHER" id="PTHR43214">
    <property type="entry name" value="TWO-COMPONENT RESPONSE REGULATOR"/>
    <property type="match status" value="1"/>
</dbReference>
<dbReference type="Gene3D" id="3.40.50.2300">
    <property type="match status" value="1"/>
</dbReference>
<dbReference type="SUPFAM" id="SSF46894">
    <property type="entry name" value="C-terminal effector domain of the bipartite response regulators"/>
    <property type="match status" value="1"/>
</dbReference>
<feature type="domain" description="Response regulatory" evidence="5">
    <location>
        <begin position="3"/>
        <end position="120"/>
    </location>
</feature>
<dbReference type="SUPFAM" id="SSF52172">
    <property type="entry name" value="CheY-like"/>
    <property type="match status" value="1"/>
</dbReference>
<proteinExistence type="predicted"/>
<dbReference type="InterPro" id="IPR000792">
    <property type="entry name" value="Tscrpt_reg_LuxR_C"/>
</dbReference>
<evidence type="ECO:0000256" key="1">
    <source>
        <dbReference type="ARBA" id="ARBA00022553"/>
    </source>
</evidence>
<dbReference type="EMBL" id="SWBR01000005">
    <property type="protein sequence ID" value="TKC05408.1"/>
    <property type="molecule type" value="Genomic_DNA"/>
</dbReference>
<protein>
    <submittedName>
        <fullName evidence="6">Response regulator transcription factor</fullName>
    </submittedName>
</protein>
<dbReference type="PRINTS" id="PR00038">
    <property type="entry name" value="HTHLUXR"/>
</dbReference>
<dbReference type="AlphaFoldDB" id="A0A4U1CFL8"/>
<gene>
    <name evidence="6" type="ORF">FA048_16910</name>
</gene>
<evidence type="ECO:0000256" key="3">
    <source>
        <dbReference type="PROSITE-ProRule" id="PRU00169"/>
    </source>
</evidence>
<sequence>MIKIILVEDHRLMLSSLTALLEKHEHIEVIAEVRNATELFALLESKPKVDLIISDILMPEMDGIKMIATLRGNGNEVPVILLSMLEDEKHSSAAFLAGANAYLSKNVEIDEVLFAINTVVNGKRYFSSELAISILERFHKQLSDKNVPNAAKISFSDRDFSVLELIADGRTNQEIADHLFLSRRTVEGIRQSILDRTGVKNSAALIKYAILNGYIGFNYSERHNY</sequence>
<dbReference type="GO" id="GO:0003677">
    <property type="term" value="F:DNA binding"/>
    <property type="evidence" value="ECO:0007669"/>
    <property type="project" value="UniProtKB-KW"/>
</dbReference>
<name>A0A4U1CFL8_9SPHI</name>
<evidence type="ECO:0000313" key="7">
    <source>
        <dbReference type="Proteomes" id="UP000309488"/>
    </source>
</evidence>
<accession>A0A4U1CFL8</accession>
<dbReference type="RefSeq" id="WP_136843338.1">
    <property type="nucleotide sequence ID" value="NZ_SWBR01000005.1"/>
</dbReference>
<dbReference type="InterPro" id="IPR016032">
    <property type="entry name" value="Sig_transdc_resp-reg_C-effctor"/>
</dbReference>
<dbReference type="SMART" id="SM00448">
    <property type="entry name" value="REC"/>
    <property type="match status" value="1"/>
</dbReference>
<feature type="domain" description="HTH luxR-type" evidence="4">
    <location>
        <begin position="148"/>
        <end position="213"/>
    </location>
</feature>
<evidence type="ECO:0000259" key="5">
    <source>
        <dbReference type="PROSITE" id="PS50110"/>
    </source>
</evidence>
<dbReference type="CDD" id="cd06170">
    <property type="entry name" value="LuxR_C_like"/>
    <property type="match status" value="1"/>
</dbReference>
<keyword evidence="1 3" id="KW-0597">Phosphoprotein</keyword>
<dbReference type="InterPro" id="IPR001789">
    <property type="entry name" value="Sig_transdc_resp-reg_receiver"/>
</dbReference>
<dbReference type="CDD" id="cd17535">
    <property type="entry name" value="REC_NarL-like"/>
    <property type="match status" value="1"/>
</dbReference>
<evidence type="ECO:0000259" key="4">
    <source>
        <dbReference type="PROSITE" id="PS50043"/>
    </source>
</evidence>